<feature type="transmembrane region" description="Helical" evidence="9">
    <location>
        <begin position="95"/>
        <end position="120"/>
    </location>
</feature>
<proteinExistence type="inferred from homology"/>
<evidence type="ECO:0000313" key="10">
    <source>
        <dbReference type="EMBL" id="MBF9234852.1"/>
    </source>
</evidence>
<evidence type="ECO:0000256" key="4">
    <source>
        <dbReference type="ARBA" id="ARBA00022692"/>
    </source>
</evidence>
<comment type="caution">
    <text evidence="10">The sequence shown here is derived from an EMBL/GenBank/DDBJ whole genome shotgun (WGS) entry which is preliminary data.</text>
</comment>
<dbReference type="InterPro" id="IPR001851">
    <property type="entry name" value="ABC_transp_permease"/>
</dbReference>
<feature type="transmembrane region" description="Helical" evidence="9">
    <location>
        <begin position="275"/>
        <end position="294"/>
    </location>
</feature>
<dbReference type="InterPro" id="IPR052157">
    <property type="entry name" value="BCAA_transport_permease"/>
</dbReference>
<keyword evidence="5" id="KW-0029">Amino-acid transport</keyword>
<evidence type="ECO:0000256" key="2">
    <source>
        <dbReference type="ARBA" id="ARBA00022448"/>
    </source>
</evidence>
<dbReference type="Proteomes" id="UP000599312">
    <property type="component" value="Unassembled WGS sequence"/>
</dbReference>
<evidence type="ECO:0000256" key="3">
    <source>
        <dbReference type="ARBA" id="ARBA00022475"/>
    </source>
</evidence>
<dbReference type="EMBL" id="JADQDO010000008">
    <property type="protein sequence ID" value="MBF9234852.1"/>
    <property type="molecule type" value="Genomic_DNA"/>
</dbReference>
<dbReference type="AlphaFoldDB" id="A0A931BP58"/>
<sequence length="302" mass="31572">MAILVEQVLNGINYGLLLFLIAAGLSLVFGVMHLINLAHGSLFMVGAFAAAAFAHITKNFLLSVICATLLAAAVGWLVERVIVRKLYARSHLDQVLATFGLILFANELLRWISGGVPQYVPSPGLFSGTVMLPGGIEYPAYRMMVTSIAAIAALAMWMVIAKTRAGMLVRASASNPTMVRHIGFDVGLISTLVFAVGAGLAGLAGALTGPLVSIEVGMGEQVLILSFVIVVIGGLGSIRGTFLAAMMVGLVDTLGRALMPLALSGIFSARAVSSFAPALSATLVYILMAVVLIMRPQGLFAR</sequence>
<evidence type="ECO:0000256" key="8">
    <source>
        <dbReference type="ARBA" id="ARBA00037998"/>
    </source>
</evidence>
<keyword evidence="4 9" id="KW-0812">Transmembrane</keyword>
<dbReference type="Pfam" id="PF02653">
    <property type="entry name" value="BPD_transp_2"/>
    <property type="match status" value="1"/>
</dbReference>
<dbReference type="GO" id="GO:0005886">
    <property type="term" value="C:plasma membrane"/>
    <property type="evidence" value="ECO:0007669"/>
    <property type="project" value="UniProtKB-SubCell"/>
</dbReference>
<accession>A0A931BP58</accession>
<evidence type="ECO:0000256" key="7">
    <source>
        <dbReference type="ARBA" id="ARBA00023136"/>
    </source>
</evidence>
<evidence type="ECO:0000256" key="1">
    <source>
        <dbReference type="ARBA" id="ARBA00004651"/>
    </source>
</evidence>
<feature type="transmembrane region" description="Helical" evidence="9">
    <location>
        <begin position="12"/>
        <end position="30"/>
    </location>
</feature>
<organism evidence="10 11">
    <name type="scientific">Microvirga alba</name>
    <dbReference type="NCBI Taxonomy" id="2791025"/>
    <lineage>
        <taxon>Bacteria</taxon>
        <taxon>Pseudomonadati</taxon>
        <taxon>Pseudomonadota</taxon>
        <taxon>Alphaproteobacteria</taxon>
        <taxon>Hyphomicrobiales</taxon>
        <taxon>Methylobacteriaceae</taxon>
        <taxon>Microvirga</taxon>
    </lineage>
</organism>
<keyword evidence="11" id="KW-1185">Reference proteome</keyword>
<feature type="transmembrane region" description="Helical" evidence="9">
    <location>
        <begin position="182"/>
        <end position="204"/>
    </location>
</feature>
<evidence type="ECO:0000313" key="11">
    <source>
        <dbReference type="Proteomes" id="UP000599312"/>
    </source>
</evidence>
<comment type="similarity">
    <text evidence="8">Belongs to the binding-protein-dependent transport system permease family. LivHM subfamily.</text>
</comment>
<keyword evidence="6 9" id="KW-1133">Transmembrane helix</keyword>
<name>A0A931BP58_9HYPH</name>
<evidence type="ECO:0000256" key="6">
    <source>
        <dbReference type="ARBA" id="ARBA00022989"/>
    </source>
</evidence>
<feature type="transmembrane region" description="Helical" evidence="9">
    <location>
        <begin position="140"/>
        <end position="161"/>
    </location>
</feature>
<dbReference type="GO" id="GO:0006865">
    <property type="term" value="P:amino acid transport"/>
    <property type="evidence" value="ECO:0007669"/>
    <property type="project" value="UniProtKB-KW"/>
</dbReference>
<keyword evidence="7 9" id="KW-0472">Membrane</keyword>
<dbReference type="PANTHER" id="PTHR11795">
    <property type="entry name" value="BRANCHED-CHAIN AMINO ACID TRANSPORT SYSTEM PERMEASE PROTEIN LIVH"/>
    <property type="match status" value="1"/>
</dbReference>
<keyword evidence="2" id="KW-0813">Transport</keyword>
<reference evidence="10" key="1">
    <citation type="submission" date="2020-11" db="EMBL/GenBank/DDBJ databases">
        <authorList>
            <person name="Kim M.K."/>
        </authorList>
    </citation>
    <scope>NUCLEOTIDE SEQUENCE</scope>
    <source>
        <strain evidence="10">BT350</strain>
    </source>
</reference>
<dbReference type="RefSeq" id="WP_196272836.1">
    <property type="nucleotide sequence ID" value="NZ_JADQDO010000008.1"/>
</dbReference>
<evidence type="ECO:0000256" key="5">
    <source>
        <dbReference type="ARBA" id="ARBA00022970"/>
    </source>
</evidence>
<keyword evidence="3" id="KW-1003">Cell membrane</keyword>
<comment type="subcellular location">
    <subcellularLocation>
        <location evidence="1">Cell membrane</location>
        <topology evidence="1">Multi-pass membrane protein</topology>
    </subcellularLocation>
</comment>
<gene>
    <name evidence="10" type="ORF">I2H38_15870</name>
</gene>
<dbReference type="PANTHER" id="PTHR11795:SF442">
    <property type="entry name" value="ABC TRANSPORTER ATP-BINDING PROTEIN"/>
    <property type="match status" value="1"/>
</dbReference>
<feature type="transmembrane region" description="Helical" evidence="9">
    <location>
        <begin position="60"/>
        <end position="83"/>
    </location>
</feature>
<evidence type="ECO:0000256" key="9">
    <source>
        <dbReference type="SAM" id="Phobius"/>
    </source>
</evidence>
<protein>
    <submittedName>
        <fullName evidence="10">Branched-chain amino acid ABC transporter permease</fullName>
    </submittedName>
</protein>
<dbReference type="CDD" id="cd06582">
    <property type="entry name" value="TM_PBP1_LivH_like"/>
    <property type="match status" value="1"/>
</dbReference>
<dbReference type="GO" id="GO:0022857">
    <property type="term" value="F:transmembrane transporter activity"/>
    <property type="evidence" value="ECO:0007669"/>
    <property type="project" value="InterPro"/>
</dbReference>